<organism evidence="1">
    <name type="scientific">Anguilla anguilla</name>
    <name type="common">European freshwater eel</name>
    <name type="synonym">Muraena anguilla</name>
    <dbReference type="NCBI Taxonomy" id="7936"/>
    <lineage>
        <taxon>Eukaryota</taxon>
        <taxon>Metazoa</taxon>
        <taxon>Chordata</taxon>
        <taxon>Craniata</taxon>
        <taxon>Vertebrata</taxon>
        <taxon>Euteleostomi</taxon>
        <taxon>Actinopterygii</taxon>
        <taxon>Neopterygii</taxon>
        <taxon>Teleostei</taxon>
        <taxon>Anguilliformes</taxon>
        <taxon>Anguillidae</taxon>
        <taxon>Anguilla</taxon>
    </lineage>
</organism>
<evidence type="ECO:0000313" key="1">
    <source>
        <dbReference type="EMBL" id="JAH49495.1"/>
    </source>
</evidence>
<dbReference type="EMBL" id="GBXM01059082">
    <property type="protein sequence ID" value="JAH49495.1"/>
    <property type="molecule type" value="Transcribed_RNA"/>
</dbReference>
<dbReference type="AlphaFoldDB" id="A0A0E9T9E3"/>
<accession>A0A0E9T9E3</accession>
<name>A0A0E9T9E3_ANGAN</name>
<sequence>MHVWVSSWSCMDIDLVHHRVPSNSCSFFRLILGYLASSDRTICNATIFLDSSFG</sequence>
<reference evidence="1" key="1">
    <citation type="submission" date="2014-11" db="EMBL/GenBank/DDBJ databases">
        <authorList>
            <person name="Amaro Gonzalez C."/>
        </authorList>
    </citation>
    <scope>NUCLEOTIDE SEQUENCE</scope>
</reference>
<protein>
    <submittedName>
        <fullName evidence="1">Uncharacterized protein</fullName>
    </submittedName>
</protein>
<proteinExistence type="predicted"/>
<reference evidence="1" key="2">
    <citation type="journal article" date="2015" name="Fish Shellfish Immunol.">
        <title>Early steps in the European eel (Anguilla anguilla)-Vibrio vulnificus interaction in the gills: Role of the RtxA13 toxin.</title>
        <authorList>
            <person name="Callol A."/>
            <person name="Pajuelo D."/>
            <person name="Ebbesson L."/>
            <person name="Teles M."/>
            <person name="MacKenzie S."/>
            <person name="Amaro C."/>
        </authorList>
    </citation>
    <scope>NUCLEOTIDE SEQUENCE</scope>
</reference>